<feature type="transmembrane region" description="Helical" evidence="1">
    <location>
        <begin position="61"/>
        <end position="82"/>
    </location>
</feature>
<evidence type="ECO:0000313" key="2">
    <source>
        <dbReference type="EMBL" id="MFD2607932.1"/>
    </source>
</evidence>
<feature type="transmembrane region" description="Helical" evidence="1">
    <location>
        <begin position="128"/>
        <end position="149"/>
    </location>
</feature>
<accession>A0ABW5P1G7</accession>
<dbReference type="RefSeq" id="WP_386842023.1">
    <property type="nucleotide sequence ID" value="NZ_JBHUMK010000006.1"/>
</dbReference>
<keyword evidence="1" id="KW-0472">Membrane</keyword>
<evidence type="ECO:0000313" key="3">
    <source>
        <dbReference type="Proteomes" id="UP001597475"/>
    </source>
</evidence>
<feature type="transmembrane region" description="Helical" evidence="1">
    <location>
        <begin position="12"/>
        <end position="33"/>
    </location>
</feature>
<reference evidence="3" key="1">
    <citation type="journal article" date="2019" name="Int. J. Syst. Evol. Microbiol.">
        <title>The Global Catalogue of Microorganisms (GCM) 10K type strain sequencing project: providing services to taxonomists for standard genome sequencing and annotation.</title>
        <authorList>
            <consortium name="The Broad Institute Genomics Platform"/>
            <consortium name="The Broad Institute Genome Sequencing Center for Infectious Disease"/>
            <person name="Wu L."/>
            <person name="Ma J."/>
        </authorList>
    </citation>
    <scope>NUCLEOTIDE SEQUENCE [LARGE SCALE GENOMIC DNA]</scope>
    <source>
        <strain evidence="3">KCTC 33842</strain>
    </source>
</reference>
<keyword evidence="3" id="KW-1185">Reference proteome</keyword>
<protein>
    <recommendedName>
        <fullName evidence="4">DUF1648 domain-containing protein</fullName>
    </recommendedName>
</protein>
<keyword evidence="1" id="KW-0812">Transmembrane</keyword>
<evidence type="ECO:0008006" key="4">
    <source>
        <dbReference type="Google" id="ProtNLM"/>
    </source>
</evidence>
<keyword evidence="1" id="KW-1133">Transmembrane helix</keyword>
<gene>
    <name evidence="2" type="ORF">ACFSR9_00550</name>
</gene>
<dbReference type="EMBL" id="JBHUMK010000006">
    <property type="protein sequence ID" value="MFD2607932.1"/>
    <property type="molecule type" value="Genomic_DNA"/>
</dbReference>
<evidence type="ECO:0000256" key="1">
    <source>
        <dbReference type="SAM" id="Phobius"/>
    </source>
</evidence>
<proteinExistence type="predicted"/>
<comment type="caution">
    <text evidence="2">The sequence shown here is derived from an EMBL/GenBank/DDBJ whole genome shotgun (WGS) entry which is preliminary data.</text>
</comment>
<organism evidence="2 3">
    <name type="scientific">Deinococcus taklimakanensis</name>
    <dbReference type="NCBI Taxonomy" id="536443"/>
    <lineage>
        <taxon>Bacteria</taxon>
        <taxon>Thermotogati</taxon>
        <taxon>Deinococcota</taxon>
        <taxon>Deinococci</taxon>
        <taxon>Deinococcales</taxon>
        <taxon>Deinococcaceae</taxon>
        <taxon>Deinococcus</taxon>
    </lineage>
</organism>
<name>A0ABW5P1G7_9DEIO</name>
<sequence>MGVSPADAPSRLHRVAGTLALALLLVTLAWVLLHLPRLPEQVALQLHWPGERTPGGRERVLAVPVMMLFMFGLLTLTERAGLMNLPDQGSPEANARAARGASAGLRLLTTLVLSGASLSVLYSSAQPGLWPLWAFPLSVAGVAGLLWLLRR</sequence>
<dbReference type="Proteomes" id="UP001597475">
    <property type="component" value="Unassembled WGS sequence"/>
</dbReference>
<feature type="transmembrane region" description="Helical" evidence="1">
    <location>
        <begin position="103"/>
        <end position="122"/>
    </location>
</feature>